<name>A0A0K1PTL2_9BACT</name>
<evidence type="ECO:0000256" key="1">
    <source>
        <dbReference type="SAM" id="MobiDB-lite"/>
    </source>
</evidence>
<feature type="compositionally biased region" description="Low complexity" evidence="1">
    <location>
        <begin position="280"/>
        <end position="295"/>
    </location>
</feature>
<dbReference type="EMBL" id="CP012333">
    <property type="protein sequence ID" value="AKU96870.1"/>
    <property type="molecule type" value="Genomic_DNA"/>
</dbReference>
<dbReference type="KEGG" id="llu:AKJ09_03534"/>
<feature type="region of interest" description="Disordered" evidence="1">
    <location>
        <begin position="1"/>
        <end position="32"/>
    </location>
</feature>
<feature type="region of interest" description="Disordered" evidence="1">
    <location>
        <begin position="264"/>
        <end position="295"/>
    </location>
</feature>
<dbReference type="RefSeq" id="WP_146648093.1">
    <property type="nucleotide sequence ID" value="NZ_CP012333.1"/>
</dbReference>
<gene>
    <name evidence="2" type="ORF">AKJ09_03534</name>
</gene>
<accession>A0A0K1PTL2</accession>
<evidence type="ECO:0000313" key="2">
    <source>
        <dbReference type="EMBL" id="AKU96870.1"/>
    </source>
</evidence>
<sequence>MAKTKAKAKLAGKSVKASKTGKPGAAKAVARTKTKAKAAGGAALRKLDAALRMLETVKTPPIPVEHLVSEGHALARVANKYEKELRRVGVDAKLIASIETRATALAEAQSELALARGRKRTASEIEVEQRGIALRSEMVADGRFALRDDEDAQASLNRIQEGEGLDDLVQDLRDLSAFAKKYEKALAKIGVKVDRKVKDAQKLAASLEEQVVGRRVGDVDEHSAVELRDRAATYLLEAVREIRAAGAYVFRTAPEIAARFRGAYDAQRRAHRTPKDKSKANGATSANGGANTTAS</sequence>
<organism evidence="2 3">
    <name type="scientific">Labilithrix luteola</name>
    <dbReference type="NCBI Taxonomy" id="1391654"/>
    <lineage>
        <taxon>Bacteria</taxon>
        <taxon>Pseudomonadati</taxon>
        <taxon>Myxococcota</taxon>
        <taxon>Polyangia</taxon>
        <taxon>Polyangiales</taxon>
        <taxon>Labilitrichaceae</taxon>
        <taxon>Labilithrix</taxon>
    </lineage>
</organism>
<reference evidence="2 3" key="1">
    <citation type="submission" date="2015-08" db="EMBL/GenBank/DDBJ databases">
        <authorList>
            <person name="Babu N.S."/>
            <person name="Beckwith C.J."/>
            <person name="Beseler K.G."/>
            <person name="Brison A."/>
            <person name="Carone J.V."/>
            <person name="Caskin T.P."/>
            <person name="Diamond M."/>
            <person name="Durham M.E."/>
            <person name="Foxe J.M."/>
            <person name="Go M."/>
            <person name="Henderson B.A."/>
            <person name="Jones I.B."/>
            <person name="McGettigan J.A."/>
            <person name="Micheletti S.J."/>
            <person name="Nasrallah M.E."/>
            <person name="Ortiz D."/>
            <person name="Piller C.R."/>
            <person name="Privatt S.R."/>
            <person name="Schneider S.L."/>
            <person name="Sharp S."/>
            <person name="Smith T.C."/>
            <person name="Stanton J.D."/>
            <person name="Ullery H.E."/>
            <person name="Wilson R.J."/>
            <person name="Serrano M.G."/>
            <person name="Buck G."/>
            <person name="Lee V."/>
            <person name="Wang Y."/>
            <person name="Carvalho R."/>
            <person name="Voegtly L."/>
            <person name="Shi R."/>
            <person name="Duckworth R."/>
            <person name="Johnson A."/>
            <person name="Loviza R."/>
            <person name="Walstead R."/>
            <person name="Shah Z."/>
            <person name="Kiflezghi M."/>
            <person name="Wade K."/>
            <person name="Ball S.L."/>
            <person name="Bradley K.W."/>
            <person name="Asai D.J."/>
            <person name="Bowman C.A."/>
            <person name="Russell D.A."/>
            <person name="Pope W.H."/>
            <person name="Jacobs-Sera D."/>
            <person name="Hendrix R.W."/>
            <person name="Hatfull G.F."/>
        </authorList>
    </citation>
    <scope>NUCLEOTIDE SEQUENCE [LARGE SCALE GENOMIC DNA]</scope>
    <source>
        <strain evidence="2 3">DSM 27648</strain>
    </source>
</reference>
<dbReference type="OrthoDB" id="5513513at2"/>
<feature type="compositionally biased region" description="Basic residues" evidence="1">
    <location>
        <begin position="1"/>
        <end position="10"/>
    </location>
</feature>
<evidence type="ECO:0000313" key="3">
    <source>
        <dbReference type="Proteomes" id="UP000064967"/>
    </source>
</evidence>
<dbReference type="Proteomes" id="UP000064967">
    <property type="component" value="Chromosome"/>
</dbReference>
<dbReference type="AlphaFoldDB" id="A0A0K1PTL2"/>
<keyword evidence="3" id="KW-1185">Reference proteome</keyword>
<proteinExistence type="predicted"/>
<protein>
    <submittedName>
        <fullName evidence="2">Uncharacterized protein</fullName>
    </submittedName>
</protein>